<evidence type="ECO:0000313" key="1">
    <source>
        <dbReference type="EMBL" id="NYI09172.1"/>
    </source>
</evidence>
<dbReference type="GO" id="GO:0016874">
    <property type="term" value="F:ligase activity"/>
    <property type="evidence" value="ECO:0007669"/>
    <property type="project" value="UniProtKB-KW"/>
</dbReference>
<reference evidence="1 2" key="1">
    <citation type="submission" date="2020-07" db="EMBL/GenBank/DDBJ databases">
        <title>Sequencing the genomes of 1000 actinobacteria strains.</title>
        <authorList>
            <person name="Klenk H.-P."/>
        </authorList>
    </citation>
    <scope>NUCLEOTIDE SEQUENCE [LARGE SCALE GENOMIC DNA]</scope>
    <source>
        <strain evidence="1 2">DSM 18248</strain>
    </source>
</reference>
<keyword evidence="2" id="KW-1185">Reference proteome</keyword>
<dbReference type="EMBL" id="JACBZI010000001">
    <property type="protein sequence ID" value="NYI09172.1"/>
    <property type="molecule type" value="Genomic_DNA"/>
</dbReference>
<protein>
    <submittedName>
        <fullName evidence="1">2'-5' RNA ligase</fullName>
    </submittedName>
</protein>
<dbReference type="RefSeq" id="WP_179530188.1">
    <property type="nucleotide sequence ID" value="NZ_BAAAPP010000002.1"/>
</dbReference>
<keyword evidence="1" id="KW-0436">Ligase</keyword>
<dbReference type="AlphaFoldDB" id="A0A7Z0C2E1"/>
<dbReference type="InterPro" id="IPR009097">
    <property type="entry name" value="Cyclic_Pdiesterase"/>
</dbReference>
<organism evidence="1 2">
    <name type="scientific">Nocardioides marinus</name>
    <dbReference type="NCBI Taxonomy" id="374514"/>
    <lineage>
        <taxon>Bacteria</taxon>
        <taxon>Bacillati</taxon>
        <taxon>Actinomycetota</taxon>
        <taxon>Actinomycetes</taxon>
        <taxon>Propionibacteriales</taxon>
        <taxon>Nocardioidaceae</taxon>
        <taxon>Nocardioides</taxon>
    </lineage>
</organism>
<dbReference type="SUPFAM" id="SSF55144">
    <property type="entry name" value="LigT-like"/>
    <property type="match status" value="1"/>
</dbReference>
<sequence>MPTIGVAVAIPDPWGQQLQAYRESLGDPSASLIPTHITLVPPTELAEDGLAEVESHLADVAGERSAFRVHLRGTGTFRPVSPVVFVTLAEGADHCAQLADAVRRGPLDVDLDFPYHPHVTVAHDVQDQSLDRAQSELEGFECAFEVEEFHLYVHDTVAGWRPYRDYALEGALEGER</sequence>
<accession>A0A7Z0C2E1</accession>
<comment type="caution">
    <text evidence="1">The sequence shown here is derived from an EMBL/GenBank/DDBJ whole genome shotgun (WGS) entry which is preliminary data.</text>
</comment>
<gene>
    <name evidence="1" type="ORF">BKA05_000687</name>
</gene>
<dbReference type="PANTHER" id="PTHR40037">
    <property type="entry name" value="PHOSPHOESTERASE YJCG-RELATED"/>
    <property type="match status" value="1"/>
</dbReference>
<dbReference type="PANTHER" id="PTHR40037:SF1">
    <property type="entry name" value="PHOSPHOESTERASE SAOUHSC_00951-RELATED"/>
    <property type="match status" value="1"/>
</dbReference>
<evidence type="ECO:0000313" key="2">
    <source>
        <dbReference type="Proteomes" id="UP000537326"/>
    </source>
</evidence>
<name>A0A7Z0C2E1_9ACTN</name>
<dbReference type="InterPro" id="IPR050580">
    <property type="entry name" value="2H_phosphoesterase_YjcG-like"/>
</dbReference>
<dbReference type="Pfam" id="PF13563">
    <property type="entry name" value="2_5_RNA_ligase2"/>
    <property type="match status" value="1"/>
</dbReference>
<dbReference type="Proteomes" id="UP000537326">
    <property type="component" value="Unassembled WGS sequence"/>
</dbReference>
<dbReference type="Gene3D" id="3.90.1140.10">
    <property type="entry name" value="Cyclic phosphodiesterase"/>
    <property type="match status" value="1"/>
</dbReference>
<proteinExistence type="predicted"/>